<evidence type="ECO:0000259" key="9">
    <source>
        <dbReference type="PROSITE" id="PS50089"/>
    </source>
</evidence>
<dbReference type="InterPro" id="IPR001841">
    <property type="entry name" value="Znf_RING"/>
</dbReference>
<evidence type="ECO:0000256" key="7">
    <source>
        <dbReference type="ARBA" id="ARBA00022833"/>
    </source>
</evidence>
<comment type="catalytic activity">
    <reaction evidence="1">
        <text>S-ubiquitinyl-[E2 ubiquitin-conjugating enzyme]-L-cysteine + [acceptor protein]-L-lysine = [E2 ubiquitin-conjugating enzyme]-L-cysteine + N(6)-ubiquitinyl-[acceptor protein]-L-lysine.</text>
        <dbReference type="EC" id="2.3.2.27"/>
    </reaction>
</comment>
<reference evidence="11" key="1">
    <citation type="journal article" date="2019" name="Curr. Biol.">
        <title>Genome Sequence of Striga asiatica Provides Insight into the Evolution of Plant Parasitism.</title>
        <authorList>
            <person name="Yoshida S."/>
            <person name="Kim S."/>
            <person name="Wafula E.K."/>
            <person name="Tanskanen J."/>
            <person name="Kim Y.M."/>
            <person name="Honaas L."/>
            <person name="Yang Z."/>
            <person name="Spallek T."/>
            <person name="Conn C.E."/>
            <person name="Ichihashi Y."/>
            <person name="Cheong K."/>
            <person name="Cui S."/>
            <person name="Der J.P."/>
            <person name="Gundlach H."/>
            <person name="Jiao Y."/>
            <person name="Hori C."/>
            <person name="Ishida J.K."/>
            <person name="Kasahara H."/>
            <person name="Kiba T."/>
            <person name="Kim M.S."/>
            <person name="Koo N."/>
            <person name="Laohavisit A."/>
            <person name="Lee Y.H."/>
            <person name="Lumba S."/>
            <person name="McCourt P."/>
            <person name="Mortimer J.C."/>
            <person name="Mutuku J.M."/>
            <person name="Nomura T."/>
            <person name="Sasaki-Sekimoto Y."/>
            <person name="Seto Y."/>
            <person name="Wang Y."/>
            <person name="Wakatake T."/>
            <person name="Sakakibara H."/>
            <person name="Demura T."/>
            <person name="Yamaguchi S."/>
            <person name="Yoneyama K."/>
            <person name="Manabe R.I."/>
            <person name="Nelson D.C."/>
            <person name="Schulman A.H."/>
            <person name="Timko M.P."/>
            <person name="dePamphilis C.W."/>
            <person name="Choi D."/>
            <person name="Shirasu K."/>
        </authorList>
    </citation>
    <scope>NUCLEOTIDE SEQUENCE [LARGE SCALE GENOMIC DNA]</scope>
    <source>
        <strain evidence="11">cv. UVA1</strain>
    </source>
</reference>
<dbReference type="Gene3D" id="3.30.40.10">
    <property type="entry name" value="Zinc/RING finger domain, C3HC4 (zinc finger)"/>
    <property type="match status" value="1"/>
</dbReference>
<keyword evidence="5 8" id="KW-0863">Zinc-finger</keyword>
<dbReference type="GO" id="GO:0008270">
    <property type="term" value="F:zinc ion binding"/>
    <property type="evidence" value="ECO:0007669"/>
    <property type="project" value="UniProtKB-KW"/>
</dbReference>
<dbReference type="Proteomes" id="UP000325081">
    <property type="component" value="Unassembled WGS sequence"/>
</dbReference>
<dbReference type="GO" id="GO:0005737">
    <property type="term" value="C:cytoplasm"/>
    <property type="evidence" value="ECO:0007669"/>
    <property type="project" value="TreeGrafter"/>
</dbReference>
<evidence type="ECO:0000313" key="10">
    <source>
        <dbReference type="EMBL" id="GER35161.1"/>
    </source>
</evidence>
<accession>A0A5A7PRC2</accession>
<evidence type="ECO:0000256" key="8">
    <source>
        <dbReference type="PROSITE-ProRule" id="PRU00175"/>
    </source>
</evidence>
<keyword evidence="6" id="KW-0833">Ubl conjugation pathway</keyword>
<dbReference type="GO" id="GO:0016567">
    <property type="term" value="P:protein ubiquitination"/>
    <property type="evidence" value="ECO:0007669"/>
    <property type="project" value="TreeGrafter"/>
</dbReference>
<dbReference type="AlphaFoldDB" id="A0A5A7PRC2"/>
<keyword evidence="7" id="KW-0862">Zinc</keyword>
<dbReference type="SUPFAM" id="SSF57850">
    <property type="entry name" value="RING/U-box"/>
    <property type="match status" value="1"/>
</dbReference>
<dbReference type="InterPro" id="IPR013083">
    <property type="entry name" value="Znf_RING/FYVE/PHD"/>
</dbReference>
<dbReference type="SMART" id="SM00184">
    <property type="entry name" value="RING"/>
    <property type="match status" value="1"/>
</dbReference>
<dbReference type="Pfam" id="PF13639">
    <property type="entry name" value="zf-RING_2"/>
    <property type="match status" value="1"/>
</dbReference>
<evidence type="ECO:0000256" key="2">
    <source>
        <dbReference type="ARBA" id="ARBA00012483"/>
    </source>
</evidence>
<comment type="caution">
    <text evidence="10">The sequence shown here is derived from an EMBL/GenBank/DDBJ whole genome shotgun (WGS) entry which is preliminary data.</text>
</comment>
<dbReference type="FunFam" id="3.30.40.10:FF:000022">
    <property type="entry name" value="E3 ubiquitin-protein ligase RING1-like"/>
    <property type="match status" value="1"/>
</dbReference>
<dbReference type="OrthoDB" id="8062037at2759"/>
<dbReference type="EMBL" id="BKCP01004960">
    <property type="protein sequence ID" value="GER35161.1"/>
    <property type="molecule type" value="Genomic_DNA"/>
</dbReference>
<evidence type="ECO:0000313" key="11">
    <source>
        <dbReference type="Proteomes" id="UP000325081"/>
    </source>
</evidence>
<dbReference type="PANTHER" id="PTHR15710">
    <property type="entry name" value="E3 UBIQUITIN-PROTEIN LIGASE PRAJA"/>
    <property type="match status" value="1"/>
</dbReference>
<dbReference type="CDD" id="cd16667">
    <property type="entry name" value="RING-H2_RNF126-like"/>
    <property type="match status" value="1"/>
</dbReference>
<keyword evidence="11" id="KW-1185">Reference proteome</keyword>
<proteinExistence type="predicted"/>
<evidence type="ECO:0000256" key="5">
    <source>
        <dbReference type="ARBA" id="ARBA00022771"/>
    </source>
</evidence>
<name>A0A5A7PRC2_STRAF</name>
<dbReference type="EC" id="2.3.2.27" evidence="2"/>
<dbReference type="Pfam" id="PF06547">
    <property type="entry name" value="DUF1117"/>
    <property type="match status" value="1"/>
</dbReference>
<protein>
    <recommendedName>
        <fullName evidence="2">RING-type E3 ubiquitin transferase</fullName>
        <ecNumber evidence="2">2.3.2.27</ecNumber>
    </recommendedName>
</protein>
<evidence type="ECO:0000256" key="3">
    <source>
        <dbReference type="ARBA" id="ARBA00022679"/>
    </source>
</evidence>
<dbReference type="InterPro" id="IPR010543">
    <property type="entry name" value="DUF1117"/>
</dbReference>
<keyword evidence="3" id="KW-0808">Transferase</keyword>
<organism evidence="10 11">
    <name type="scientific">Striga asiatica</name>
    <name type="common">Asiatic witchweed</name>
    <name type="synonym">Buchnera asiatica</name>
    <dbReference type="NCBI Taxonomy" id="4170"/>
    <lineage>
        <taxon>Eukaryota</taxon>
        <taxon>Viridiplantae</taxon>
        <taxon>Streptophyta</taxon>
        <taxon>Embryophyta</taxon>
        <taxon>Tracheophyta</taxon>
        <taxon>Spermatophyta</taxon>
        <taxon>Magnoliopsida</taxon>
        <taxon>eudicotyledons</taxon>
        <taxon>Gunneridae</taxon>
        <taxon>Pentapetalae</taxon>
        <taxon>asterids</taxon>
        <taxon>lamiids</taxon>
        <taxon>Lamiales</taxon>
        <taxon>Orobanchaceae</taxon>
        <taxon>Buchnereae</taxon>
        <taxon>Striga</taxon>
    </lineage>
</organism>
<dbReference type="Pfam" id="PF14369">
    <property type="entry name" value="Zn_ribbon_19"/>
    <property type="match status" value="1"/>
</dbReference>
<dbReference type="InterPro" id="IPR039525">
    <property type="entry name" value="RNF126-like_zinc-ribbon"/>
</dbReference>
<evidence type="ECO:0000256" key="6">
    <source>
        <dbReference type="ARBA" id="ARBA00022786"/>
    </source>
</evidence>
<feature type="domain" description="RING-type" evidence="9">
    <location>
        <begin position="156"/>
        <end position="197"/>
    </location>
</feature>
<dbReference type="GO" id="GO:0061630">
    <property type="term" value="F:ubiquitin protein ligase activity"/>
    <property type="evidence" value="ECO:0007669"/>
    <property type="project" value="UniProtKB-EC"/>
</dbReference>
<dbReference type="PANTHER" id="PTHR15710:SF217">
    <property type="entry name" value="E3 UBIQUITIN-PROTEIN LIGASE RDUF2"/>
    <property type="match status" value="1"/>
</dbReference>
<evidence type="ECO:0000256" key="4">
    <source>
        <dbReference type="ARBA" id="ARBA00022723"/>
    </source>
</evidence>
<gene>
    <name evidence="10" type="ORF">STAS_11414</name>
</gene>
<sequence length="332" mass="35071">MASMTSYWCYQCTVTISLASDGAIVCPHCHGGFVQAVDPSNFSLHPAAASGRRRHRRRNDSSFNPVIALRPPAGGAAQRTFDLYYDGGSGQGLRPLPPAMSETLLGSGFDLMLDRLSQIGFSLWAQPENPPASKSAVASLPAVRISAGQVDADSRCAVCTDAFALGSEAREMPCKHIYHPDCILPWLDRHSSCPICRRELPSDAAGGATEAAAGLSIWRLPGGGFAVGRFAGGGDGAMPAVYSELDESPSGLSGGEEYGEIEWVPWVGRRRSGWRRLLGSVFRRAGQAGRAGVSGSNAGSGLSIFSRYMLRRNRGGIRGGRVGGQDGHSAAF</sequence>
<dbReference type="PROSITE" id="PS50089">
    <property type="entry name" value="ZF_RING_2"/>
    <property type="match status" value="1"/>
</dbReference>
<evidence type="ECO:0000256" key="1">
    <source>
        <dbReference type="ARBA" id="ARBA00000900"/>
    </source>
</evidence>
<keyword evidence="4" id="KW-0479">Metal-binding</keyword>